<sequence length="81" mass="8863">MAKKDKSTAPSHSEFISGALALLDKVSTTIPKDATPFEIAQHAAARSRISATPDAQTTRELVTRFSDELITRYRTETQTLA</sequence>
<accession>A0A5J6T411</accession>
<dbReference type="Proteomes" id="UP000326946">
    <property type="component" value="Segment"/>
</dbReference>
<evidence type="ECO:0000313" key="2">
    <source>
        <dbReference type="Proteomes" id="UP000326946"/>
    </source>
</evidence>
<gene>
    <name evidence="1" type="primary">31</name>
    <name evidence="1" type="ORF">SEA_PHRIEDRICE_31</name>
</gene>
<organism evidence="1 2">
    <name type="scientific">Microbacterium phage PhriedRice</name>
    <dbReference type="NCBI Taxonomy" id="2652407"/>
    <lineage>
        <taxon>Viruses</taxon>
        <taxon>Duplodnaviria</taxon>
        <taxon>Heunggongvirae</taxon>
        <taxon>Uroviricota</taxon>
        <taxon>Caudoviricetes</taxon>
        <taxon>Eekayvirinae</taxon>
        <taxon>Akonivirus</taxon>
        <taxon>Akonivirus phedro</taxon>
    </lineage>
</organism>
<dbReference type="EMBL" id="MN310546">
    <property type="protein sequence ID" value="QFG04953.1"/>
    <property type="molecule type" value="Genomic_DNA"/>
</dbReference>
<protein>
    <submittedName>
        <fullName evidence="1">Uncharacterized protein</fullName>
    </submittedName>
</protein>
<evidence type="ECO:0000313" key="1">
    <source>
        <dbReference type="EMBL" id="QFG04953.1"/>
    </source>
</evidence>
<name>A0A5J6T411_9CAUD</name>
<proteinExistence type="predicted"/>
<reference evidence="1" key="1">
    <citation type="submission" date="2019-08" db="EMBL/GenBank/DDBJ databases">
        <authorList>
            <person name="Beers A.L."/>
            <person name="Becker A.J."/>
            <person name="Leyhe M.J."/>
            <person name="Li C.M."/>
            <person name="Maas J.R."/>
            <person name="Resendiz-Medina K.E."/>
            <person name="Seggerman F.M."/>
            <person name="Taylor S.B."/>
            <person name="Friedman J.A."/>
            <person name="Miller J.M."/>
            <person name="Boury N.M."/>
            <person name="Peters N.T."/>
            <person name="Gurney S.M.R."/>
            <person name="Garlena R.A."/>
            <person name="Russell D.A."/>
            <person name="Pope W.H."/>
            <person name="Jacobs-Sera D."/>
            <person name="Hatfull G.F."/>
        </authorList>
    </citation>
    <scope>NUCLEOTIDE SEQUENCE [LARGE SCALE GENOMIC DNA]</scope>
</reference>